<proteinExistence type="predicted"/>
<name>A0AAD9J1C9_9ANNE</name>
<comment type="caution">
    <text evidence="4">The sequence shown here is derived from an EMBL/GenBank/DDBJ whole genome shotgun (WGS) entry which is preliminary data.</text>
</comment>
<accession>A0AAD9J1C9</accession>
<feature type="transmembrane region" description="Helical" evidence="2">
    <location>
        <begin position="293"/>
        <end position="318"/>
    </location>
</feature>
<dbReference type="Gene3D" id="2.60.120.740">
    <property type="match status" value="1"/>
</dbReference>
<evidence type="ECO:0000259" key="3">
    <source>
        <dbReference type="PROSITE" id="PS50228"/>
    </source>
</evidence>
<keyword evidence="5" id="KW-1185">Reference proteome</keyword>
<gene>
    <name evidence="4" type="ORF">LSH36_776g00003</name>
</gene>
<dbReference type="EMBL" id="JAODUP010000776">
    <property type="protein sequence ID" value="KAK2144208.1"/>
    <property type="molecule type" value="Genomic_DNA"/>
</dbReference>
<reference evidence="4" key="1">
    <citation type="journal article" date="2023" name="Mol. Biol. Evol.">
        <title>Third-Generation Sequencing Reveals the Adaptive Role of the Epigenome in Three Deep-Sea Polychaetes.</title>
        <authorList>
            <person name="Perez M."/>
            <person name="Aroh O."/>
            <person name="Sun Y."/>
            <person name="Lan Y."/>
            <person name="Juniper S.K."/>
            <person name="Young C.R."/>
            <person name="Angers B."/>
            <person name="Qian P.Y."/>
        </authorList>
    </citation>
    <scope>NUCLEOTIDE SEQUENCE</scope>
    <source>
        <strain evidence="4">P08H-3</strain>
    </source>
</reference>
<dbReference type="InterPro" id="IPR000922">
    <property type="entry name" value="Lectin_gal-bd_dom"/>
</dbReference>
<organism evidence="4 5">
    <name type="scientific">Paralvinella palmiformis</name>
    <dbReference type="NCBI Taxonomy" id="53620"/>
    <lineage>
        <taxon>Eukaryota</taxon>
        <taxon>Metazoa</taxon>
        <taxon>Spiralia</taxon>
        <taxon>Lophotrochozoa</taxon>
        <taxon>Annelida</taxon>
        <taxon>Polychaeta</taxon>
        <taxon>Sedentaria</taxon>
        <taxon>Canalipalpata</taxon>
        <taxon>Terebellida</taxon>
        <taxon>Terebelliformia</taxon>
        <taxon>Alvinellidae</taxon>
        <taxon>Paralvinella</taxon>
    </lineage>
</organism>
<keyword evidence="2" id="KW-1133">Transmembrane helix</keyword>
<feature type="region of interest" description="Disordered" evidence="1">
    <location>
        <begin position="406"/>
        <end position="444"/>
    </location>
</feature>
<keyword evidence="2" id="KW-0812">Transmembrane</keyword>
<sequence>MKITERCISFLATIETCTTENLHLTCPEHELIVIKKAELGRMESGTCIHSNRYIGCTNDIRYLMDEMCSGTESCQSNVPSREMKQANRECEDFLEMYLRMDYICIKVSQPTCSDQNTPELTQNDGIISSHVTGCGSTTSVLTISAMSGQRIALSMIDFGSDKYKPYVNTSTELPLYAYIKDGVHEIEIRGSPERERDIYQSKTNKITLTLMKSDDLSGFLIKFRKLGCPDLTPPAHAWYKRDGDQAVIGCEWSQKTWHLSCDGHSWSGVVGNCSDIVTAATPTTEKQVELFSALWLVCVISVSVVLMVIASVIGVVCMKKYRIKHDIQKSMTLKRVPCQGHYDMDPNIEMASMLYLPYKLSQGEDQQQGTLSDPHRPTSYLIPQDQVVNELTPIRIWERPLPDIPDKSLTSSTVAPSTTVRSGRTPGDGDEAVGDFNPHDTGTARNYKGVPQSCASERQMECPTLTFKGQSC</sequence>
<dbReference type="CDD" id="cd22823">
    <property type="entry name" value="Gal_Rha_Lectin"/>
    <property type="match status" value="1"/>
</dbReference>
<dbReference type="Proteomes" id="UP001208570">
    <property type="component" value="Unassembled WGS sequence"/>
</dbReference>
<dbReference type="AlphaFoldDB" id="A0AAD9J1C9"/>
<dbReference type="InterPro" id="IPR043159">
    <property type="entry name" value="Lectin_gal-bd_sf"/>
</dbReference>
<evidence type="ECO:0000313" key="4">
    <source>
        <dbReference type="EMBL" id="KAK2144208.1"/>
    </source>
</evidence>
<protein>
    <recommendedName>
        <fullName evidence="3">SUEL-type lectin domain-containing protein</fullName>
    </recommendedName>
</protein>
<keyword evidence="2" id="KW-0472">Membrane</keyword>
<dbReference type="PROSITE" id="PS50228">
    <property type="entry name" value="SUEL_LECTIN"/>
    <property type="match status" value="1"/>
</dbReference>
<dbReference type="GO" id="GO:0030246">
    <property type="term" value="F:carbohydrate binding"/>
    <property type="evidence" value="ECO:0007669"/>
    <property type="project" value="InterPro"/>
</dbReference>
<feature type="domain" description="SUEL-type lectin" evidence="3">
    <location>
        <begin position="16"/>
        <end position="105"/>
    </location>
</feature>
<evidence type="ECO:0000256" key="1">
    <source>
        <dbReference type="SAM" id="MobiDB-lite"/>
    </source>
</evidence>
<evidence type="ECO:0000313" key="5">
    <source>
        <dbReference type="Proteomes" id="UP001208570"/>
    </source>
</evidence>
<feature type="compositionally biased region" description="Polar residues" evidence="1">
    <location>
        <begin position="408"/>
        <end position="422"/>
    </location>
</feature>
<dbReference type="PANTHER" id="PTHR46780">
    <property type="entry name" value="PROTEIN EVA-1"/>
    <property type="match status" value="1"/>
</dbReference>
<evidence type="ECO:0000256" key="2">
    <source>
        <dbReference type="SAM" id="Phobius"/>
    </source>
</evidence>